<reference evidence="2" key="1">
    <citation type="journal article" date="2019" name="Int. J. Syst. Evol. Microbiol.">
        <title>The Global Catalogue of Microorganisms (GCM) 10K type strain sequencing project: providing services to taxonomists for standard genome sequencing and annotation.</title>
        <authorList>
            <consortium name="The Broad Institute Genomics Platform"/>
            <consortium name="The Broad Institute Genome Sequencing Center for Infectious Disease"/>
            <person name="Wu L."/>
            <person name="Ma J."/>
        </authorList>
    </citation>
    <scope>NUCLEOTIDE SEQUENCE [LARGE SCALE GENOMIC DNA]</scope>
    <source>
        <strain evidence="2">JCM 4816</strain>
    </source>
</reference>
<protein>
    <submittedName>
        <fullName evidence="1">Uncharacterized protein</fullName>
    </submittedName>
</protein>
<dbReference type="EMBL" id="JBHSQJ010000070">
    <property type="protein sequence ID" value="MFC5908953.1"/>
    <property type="molecule type" value="Genomic_DNA"/>
</dbReference>
<accession>A0ABW1G3E3</accession>
<keyword evidence="2" id="KW-1185">Reference proteome</keyword>
<comment type="caution">
    <text evidence="1">The sequence shown here is derived from an EMBL/GenBank/DDBJ whole genome shotgun (WGS) entry which is preliminary data.</text>
</comment>
<organism evidence="1 2">
    <name type="scientific">Streptacidiphilus monticola</name>
    <dbReference type="NCBI Taxonomy" id="2161674"/>
    <lineage>
        <taxon>Bacteria</taxon>
        <taxon>Bacillati</taxon>
        <taxon>Actinomycetota</taxon>
        <taxon>Actinomycetes</taxon>
        <taxon>Kitasatosporales</taxon>
        <taxon>Streptomycetaceae</taxon>
        <taxon>Streptacidiphilus</taxon>
    </lineage>
</organism>
<gene>
    <name evidence="1" type="ORF">ACFP3V_17225</name>
</gene>
<name>A0ABW1G3E3_9ACTN</name>
<dbReference type="Proteomes" id="UP001596174">
    <property type="component" value="Unassembled WGS sequence"/>
</dbReference>
<evidence type="ECO:0000313" key="1">
    <source>
        <dbReference type="EMBL" id="MFC5908953.1"/>
    </source>
</evidence>
<evidence type="ECO:0000313" key="2">
    <source>
        <dbReference type="Proteomes" id="UP001596174"/>
    </source>
</evidence>
<sequence>MTEHQHLDPHIDLAFVRHLDGLTYRFVREADDVDGRPSYRRVDLDVWCRHLPDVGWCTVFVDGTRNGWPVHGRDHGPLPPATTWRSWKLGKSYLYEVRLFDDGGADDTAARTQSSGSSSW</sequence>
<proteinExistence type="predicted"/>
<dbReference type="RefSeq" id="WP_380584309.1">
    <property type="nucleotide sequence ID" value="NZ_JBHSQJ010000070.1"/>
</dbReference>